<dbReference type="EMBL" id="QZCG01000021">
    <property type="protein sequence ID" value="RJE82004.1"/>
    <property type="molecule type" value="Genomic_DNA"/>
</dbReference>
<reference evidence="2" key="1">
    <citation type="submission" date="2018-09" db="EMBL/GenBank/DDBJ databases">
        <title>Acidovorax cavernicola nov. sp. isolated from Gruta de las Maravillas (Aracena, Spain).</title>
        <authorList>
            <person name="Jurado V."/>
            <person name="Gutierrez-Patricio S."/>
            <person name="Gonzalez-Pimentel J.L."/>
            <person name="Miller A.Z."/>
            <person name="Laiz L."/>
            <person name="Saiz-Jimenez C."/>
        </authorList>
    </citation>
    <scope>NUCLEOTIDE SEQUENCE [LARGE SCALE GENOMIC DNA]</scope>
    <source>
        <strain evidence="2">1011MAR3C25</strain>
    </source>
</reference>
<comment type="caution">
    <text evidence="1">The sequence shown here is derived from an EMBL/GenBank/DDBJ whole genome shotgun (WGS) entry which is preliminary data.</text>
</comment>
<protein>
    <recommendedName>
        <fullName evidence="3">PIN domain-containing protein</fullName>
    </recommendedName>
</protein>
<dbReference type="OrthoDB" id="3175275at2"/>
<evidence type="ECO:0000313" key="2">
    <source>
        <dbReference type="Proteomes" id="UP000284202"/>
    </source>
</evidence>
<evidence type="ECO:0000313" key="1">
    <source>
        <dbReference type="EMBL" id="RJE82004.1"/>
    </source>
</evidence>
<dbReference type="AlphaFoldDB" id="A0A418SM50"/>
<evidence type="ECO:0008006" key="3">
    <source>
        <dbReference type="Google" id="ProtNLM"/>
    </source>
</evidence>
<sequence>MAQALRAFGDLPSVTIEEAAIVAVVPEPTERGMDFADALHLGKSAHCAGSLSFDRKFVKAAQAAGYCKARLPRPSAGLTLPH</sequence>
<gene>
    <name evidence="1" type="ORF">D3P04_21850</name>
</gene>
<keyword evidence="2" id="KW-1185">Reference proteome</keyword>
<accession>A0A418SM50</accession>
<dbReference type="Proteomes" id="UP000284202">
    <property type="component" value="Unassembled WGS sequence"/>
</dbReference>
<name>A0A418SM50_9RHOB</name>
<organism evidence="1 2">
    <name type="scientific">Paracoccus onubensis</name>
    <dbReference type="NCBI Taxonomy" id="1675788"/>
    <lineage>
        <taxon>Bacteria</taxon>
        <taxon>Pseudomonadati</taxon>
        <taxon>Pseudomonadota</taxon>
        <taxon>Alphaproteobacteria</taxon>
        <taxon>Rhodobacterales</taxon>
        <taxon>Paracoccaceae</taxon>
        <taxon>Paracoccus</taxon>
    </lineage>
</organism>
<dbReference type="RefSeq" id="WP_119752002.1">
    <property type="nucleotide sequence ID" value="NZ_QZCG01000021.1"/>
</dbReference>
<proteinExistence type="predicted"/>